<feature type="signal peptide" evidence="2">
    <location>
        <begin position="1"/>
        <end position="25"/>
    </location>
</feature>
<dbReference type="EMBL" id="CP041969">
    <property type="protein sequence ID" value="QMV43977.1"/>
    <property type="molecule type" value="Genomic_DNA"/>
</dbReference>
<dbReference type="AlphaFoldDB" id="A0A7G5C443"/>
<dbReference type="Gene3D" id="3.90.1010.20">
    <property type="match status" value="1"/>
</dbReference>
<name>A0A7G5C443_9BACL</name>
<evidence type="ECO:0000256" key="1">
    <source>
        <dbReference type="SAM" id="Phobius"/>
    </source>
</evidence>
<dbReference type="KEGG" id="cchl:FPL14_24485"/>
<keyword evidence="1" id="KW-1133">Transmembrane helix</keyword>
<proteinExistence type="predicted"/>
<feature type="transmembrane region" description="Helical" evidence="1">
    <location>
        <begin position="170"/>
        <end position="188"/>
    </location>
</feature>
<organism evidence="3 4">
    <name type="scientific">Cohnella cholangitidis</name>
    <dbReference type="NCBI Taxonomy" id="2598458"/>
    <lineage>
        <taxon>Bacteria</taxon>
        <taxon>Bacillati</taxon>
        <taxon>Bacillota</taxon>
        <taxon>Bacilli</taxon>
        <taxon>Bacillales</taxon>
        <taxon>Paenibacillaceae</taxon>
        <taxon>Cohnella</taxon>
    </lineage>
</organism>
<evidence type="ECO:0000313" key="4">
    <source>
        <dbReference type="Proteomes" id="UP000515679"/>
    </source>
</evidence>
<keyword evidence="1" id="KW-0472">Membrane</keyword>
<evidence type="ECO:0000313" key="3">
    <source>
        <dbReference type="EMBL" id="QMV43977.1"/>
    </source>
</evidence>
<dbReference type="RefSeq" id="WP_182300210.1">
    <property type="nucleotide sequence ID" value="NZ_CP041969.1"/>
</dbReference>
<gene>
    <name evidence="3" type="ORF">FPL14_24485</name>
</gene>
<accession>A0A7G5C443</accession>
<keyword evidence="1" id="KW-0812">Transmembrane</keyword>
<feature type="chain" id="PRO_5039231991" evidence="2">
    <location>
        <begin position="26"/>
        <end position="194"/>
    </location>
</feature>
<sequence length="194" mass="20787">MKRLSKVTALVVGIFSMLISLAAFASAATTTGLQDGIYSTSSQPDARKSVYKMTVSVSDGKVSTVEFGQYNGTTKLQASFAEHVPEDYRETFKSIVAEVEDYQKQLNSTLDGAKVAKSADAVDGVYEAFQQLWESVVKDAGGTIQADAVEVSADQSPSVSNNPKTGDNSMMMYWVATGVALIAMIVLVRKMKTA</sequence>
<protein>
    <submittedName>
        <fullName evidence="3">Uncharacterized protein</fullName>
    </submittedName>
</protein>
<evidence type="ECO:0000256" key="2">
    <source>
        <dbReference type="SAM" id="SignalP"/>
    </source>
</evidence>
<dbReference type="Proteomes" id="UP000515679">
    <property type="component" value="Chromosome"/>
</dbReference>
<keyword evidence="2" id="KW-0732">Signal</keyword>
<reference evidence="3 4" key="1">
    <citation type="submission" date="2019-07" db="EMBL/GenBank/DDBJ databases">
        <authorList>
            <person name="Kim J.K."/>
            <person name="Cheong H.-M."/>
            <person name="Choi Y."/>
            <person name="Hwang K.J."/>
            <person name="Lee S."/>
            <person name="Choi C."/>
        </authorList>
    </citation>
    <scope>NUCLEOTIDE SEQUENCE [LARGE SCALE GENOMIC DNA]</scope>
    <source>
        <strain evidence="3 4">KS 22</strain>
    </source>
</reference>
<keyword evidence="4" id="KW-1185">Reference proteome</keyword>